<dbReference type="Proteomes" id="UP000823674">
    <property type="component" value="Chromosome A09"/>
</dbReference>
<comment type="caution">
    <text evidence="1">The sequence shown here is derived from an EMBL/GenBank/DDBJ whole genome shotgun (WGS) entry which is preliminary data.</text>
</comment>
<dbReference type="EMBL" id="JADBGQ010000008">
    <property type="protein sequence ID" value="KAG5385035.1"/>
    <property type="molecule type" value="Genomic_DNA"/>
</dbReference>
<accession>A0ABQ7LEM0</accession>
<reference evidence="1 2" key="1">
    <citation type="submission" date="2021-03" db="EMBL/GenBank/DDBJ databases">
        <authorList>
            <person name="King G.J."/>
            <person name="Bancroft I."/>
            <person name="Baten A."/>
            <person name="Bloomfield J."/>
            <person name="Borpatragohain P."/>
            <person name="He Z."/>
            <person name="Irish N."/>
            <person name="Irwin J."/>
            <person name="Liu K."/>
            <person name="Mauleon R.P."/>
            <person name="Moore J."/>
            <person name="Morris R."/>
            <person name="Ostergaard L."/>
            <person name="Wang B."/>
            <person name="Wells R."/>
        </authorList>
    </citation>
    <scope>NUCLEOTIDE SEQUENCE [LARGE SCALE GENOMIC DNA]</scope>
    <source>
        <strain evidence="1">R-o-18</strain>
        <tissue evidence="1">Leaf</tissue>
    </source>
</reference>
<keyword evidence="2" id="KW-1185">Reference proteome</keyword>
<name>A0ABQ7LEM0_BRACM</name>
<sequence length="73" mass="8474">MKSSGSLPKFWKTSGIILGRLSDSEDFLGNLMYFMPEDFPRSLQKFFQSLLSKVVQRDDVKWSPNLSMLRNNI</sequence>
<proteinExistence type="predicted"/>
<protein>
    <submittedName>
        <fullName evidence="1">Uncharacterized protein</fullName>
    </submittedName>
</protein>
<evidence type="ECO:0000313" key="1">
    <source>
        <dbReference type="EMBL" id="KAG5385035.1"/>
    </source>
</evidence>
<gene>
    <name evidence="1" type="primary">A09p046290.1_BraROA</name>
    <name evidence="1" type="ORF">IGI04_036505</name>
</gene>
<evidence type="ECO:0000313" key="2">
    <source>
        <dbReference type="Proteomes" id="UP000823674"/>
    </source>
</evidence>
<organism evidence="1 2">
    <name type="scientific">Brassica rapa subsp. trilocularis</name>
    <dbReference type="NCBI Taxonomy" id="1813537"/>
    <lineage>
        <taxon>Eukaryota</taxon>
        <taxon>Viridiplantae</taxon>
        <taxon>Streptophyta</taxon>
        <taxon>Embryophyta</taxon>
        <taxon>Tracheophyta</taxon>
        <taxon>Spermatophyta</taxon>
        <taxon>Magnoliopsida</taxon>
        <taxon>eudicotyledons</taxon>
        <taxon>Gunneridae</taxon>
        <taxon>Pentapetalae</taxon>
        <taxon>rosids</taxon>
        <taxon>malvids</taxon>
        <taxon>Brassicales</taxon>
        <taxon>Brassicaceae</taxon>
        <taxon>Brassiceae</taxon>
        <taxon>Brassica</taxon>
    </lineage>
</organism>